<comment type="caution">
    <text evidence="3">The sequence shown here is derived from an EMBL/GenBank/DDBJ whole genome shotgun (WGS) entry which is preliminary data.</text>
</comment>
<dbReference type="PROSITE" id="PS50151">
    <property type="entry name" value="UVR"/>
    <property type="match status" value="1"/>
</dbReference>
<dbReference type="OrthoDB" id="5691at2759"/>
<protein>
    <submittedName>
        <fullName evidence="3">Protein ApaG</fullName>
    </submittedName>
</protein>
<evidence type="ECO:0000259" key="2">
    <source>
        <dbReference type="PROSITE" id="PS51087"/>
    </source>
</evidence>
<dbReference type="Gene3D" id="4.10.860.10">
    <property type="entry name" value="UVR domain"/>
    <property type="match status" value="1"/>
</dbReference>
<name>A0A2V3IWF6_9FLOR</name>
<evidence type="ECO:0000313" key="4">
    <source>
        <dbReference type="Proteomes" id="UP000247409"/>
    </source>
</evidence>
<accession>A0A2V3IWF6</accession>
<dbReference type="STRING" id="448386.A0A2V3IWF6"/>
<dbReference type="Proteomes" id="UP000247409">
    <property type="component" value="Unassembled WGS sequence"/>
</dbReference>
<dbReference type="Pfam" id="PF02151">
    <property type="entry name" value="UVR"/>
    <property type="match status" value="1"/>
</dbReference>
<gene>
    <name evidence="3" type="ORF">BWQ96_03819</name>
</gene>
<dbReference type="InterPro" id="IPR007474">
    <property type="entry name" value="ApaG_domain"/>
</dbReference>
<dbReference type="PANTHER" id="PTHR47191">
    <property type="entry name" value="OS05G0170800 PROTEIN"/>
    <property type="match status" value="1"/>
</dbReference>
<dbReference type="InterPro" id="IPR001943">
    <property type="entry name" value="UVR_dom"/>
</dbReference>
<dbReference type="SUPFAM" id="SSF46600">
    <property type="entry name" value="C-terminal UvrC-binding domain of UvrB"/>
    <property type="match status" value="1"/>
</dbReference>
<reference evidence="3 4" key="1">
    <citation type="journal article" date="2018" name="Mol. Biol. Evol.">
        <title>Analysis of the draft genome of the red seaweed Gracilariopsis chorda provides insights into genome size evolution in Rhodophyta.</title>
        <authorList>
            <person name="Lee J."/>
            <person name="Yang E.C."/>
            <person name="Graf L."/>
            <person name="Yang J.H."/>
            <person name="Qiu H."/>
            <person name="Zel Zion U."/>
            <person name="Chan C.X."/>
            <person name="Stephens T.G."/>
            <person name="Weber A.P.M."/>
            <person name="Boo G.H."/>
            <person name="Boo S.M."/>
            <person name="Kim K.M."/>
            <person name="Shin Y."/>
            <person name="Jung M."/>
            <person name="Lee S.J."/>
            <person name="Yim H.S."/>
            <person name="Lee J.H."/>
            <person name="Bhattacharya D."/>
            <person name="Yoon H.S."/>
        </authorList>
    </citation>
    <scope>NUCLEOTIDE SEQUENCE [LARGE SCALE GENOMIC DNA]</scope>
    <source>
        <strain evidence="3 4">SKKU-2015</strain>
        <tissue evidence="3">Whole body</tissue>
    </source>
</reference>
<keyword evidence="4" id="KW-1185">Reference proteome</keyword>
<dbReference type="EMBL" id="NBIV01000039">
    <property type="protein sequence ID" value="PXF46425.1"/>
    <property type="molecule type" value="Genomic_DNA"/>
</dbReference>
<feature type="domain" description="UVR" evidence="1">
    <location>
        <begin position="40"/>
        <end position="75"/>
    </location>
</feature>
<feature type="domain" description="ApaG" evidence="2">
    <location>
        <begin position="139"/>
        <end position="273"/>
    </location>
</feature>
<dbReference type="Pfam" id="PF04379">
    <property type="entry name" value="DUF525"/>
    <property type="match status" value="1"/>
</dbReference>
<dbReference type="InterPro" id="IPR036876">
    <property type="entry name" value="UVR_dom_sf"/>
</dbReference>
<proteinExistence type="predicted"/>
<dbReference type="SUPFAM" id="SSF110069">
    <property type="entry name" value="ApaG-like"/>
    <property type="match status" value="1"/>
</dbReference>
<dbReference type="PROSITE" id="PS51087">
    <property type="entry name" value="APAG"/>
    <property type="match status" value="1"/>
</dbReference>
<dbReference type="Gene3D" id="2.60.40.1470">
    <property type="entry name" value="ApaG domain"/>
    <property type="match status" value="1"/>
</dbReference>
<sequence>MGCSFVLAPPFRARRTGATCCARRDASSPSSEREKRHATFRTLRGLQKQLNDAVKEQQFAQAATLRDRIRDIRLNDDYCRTELALRDAVSEERFAEAARLRDALALMEPPPLLSGMHEEEDAVGVRGAREGVLTPHVSVTDSFGIRVRARSYYVPEQSAPQQNRFLFGYDIRIENRSQHVCQLVSRNWTIRTTSGARDTQVSGAGVVGRQPVLMPGESYDYSSACPISVVPDEDMRRVLGSMKGHFVFCRGDTGDVRFNVDVGAFYFHLPPQI</sequence>
<dbReference type="PANTHER" id="PTHR47191:SF2">
    <property type="entry name" value="OS05G0170800 PROTEIN"/>
    <property type="match status" value="1"/>
</dbReference>
<dbReference type="InterPro" id="IPR036767">
    <property type="entry name" value="ApaG_sf"/>
</dbReference>
<dbReference type="InterPro" id="IPR050718">
    <property type="entry name" value="ApaG-like"/>
</dbReference>
<evidence type="ECO:0000313" key="3">
    <source>
        <dbReference type="EMBL" id="PXF46425.1"/>
    </source>
</evidence>
<evidence type="ECO:0000259" key="1">
    <source>
        <dbReference type="PROSITE" id="PS50151"/>
    </source>
</evidence>
<dbReference type="AlphaFoldDB" id="A0A2V3IWF6"/>
<organism evidence="3 4">
    <name type="scientific">Gracilariopsis chorda</name>
    <dbReference type="NCBI Taxonomy" id="448386"/>
    <lineage>
        <taxon>Eukaryota</taxon>
        <taxon>Rhodophyta</taxon>
        <taxon>Florideophyceae</taxon>
        <taxon>Rhodymeniophycidae</taxon>
        <taxon>Gracilariales</taxon>
        <taxon>Gracilariaceae</taxon>
        <taxon>Gracilariopsis</taxon>
    </lineage>
</organism>